<dbReference type="PANTHER" id="PTHR31252">
    <property type="entry name" value="DUF4419 DOMAIN-CONTAINING PROTEIN"/>
    <property type="match status" value="1"/>
</dbReference>
<dbReference type="OrthoDB" id="75956at2759"/>
<keyword evidence="2" id="KW-1185">Reference proteome</keyword>
<protein>
    <submittedName>
        <fullName evidence="1">Uncharacterized protein</fullName>
    </submittedName>
</protein>
<dbReference type="InterPro" id="IPR025533">
    <property type="entry name" value="DUF4419"/>
</dbReference>
<organism evidence="1 2">
    <name type="scientific">Klebsormidium nitens</name>
    <name type="common">Green alga</name>
    <name type="synonym">Ulothrix nitens</name>
    <dbReference type="NCBI Taxonomy" id="105231"/>
    <lineage>
        <taxon>Eukaryota</taxon>
        <taxon>Viridiplantae</taxon>
        <taxon>Streptophyta</taxon>
        <taxon>Klebsormidiophyceae</taxon>
        <taxon>Klebsormidiales</taxon>
        <taxon>Klebsormidiaceae</taxon>
        <taxon>Klebsormidium</taxon>
    </lineage>
</organism>
<name>A0A1Y1I9B3_KLENI</name>
<gene>
    <name evidence="1" type="ORF">KFL_003340070</name>
</gene>
<evidence type="ECO:0000313" key="1">
    <source>
        <dbReference type="EMBL" id="GAQ87143.1"/>
    </source>
</evidence>
<reference evidence="1 2" key="1">
    <citation type="journal article" date="2014" name="Nat. Commun.">
        <title>Klebsormidium flaccidum genome reveals primary factors for plant terrestrial adaptation.</title>
        <authorList>
            <person name="Hori K."/>
            <person name="Maruyama F."/>
            <person name="Fujisawa T."/>
            <person name="Togashi T."/>
            <person name="Yamamoto N."/>
            <person name="Seo M."/>
            <person name="Sato S."/>
            <person name="Yamada T."/>
            <person name="Mori H."/>
            <person name="Tajima N."/>
            <person name="Moriyama T."/>
            <person name="Ikeuchi M."/>
            <person name="Watanabe M."/>
            <person name="Wada H."/>
            <person name="Kobayashi K."/>
            <person name="Saito M."/>
            <person name="Masuda T."/>
            <person name="Sasaki-Sekimoto Y."/>
            <person name="Mashiguchi K."/>
            <person name="Awai K."/>
            <person name="Shimojima M."/>
            <person name="Masuda S."/>
            <person name="Iwai M."/>
            <person name="Nobusawa T."/>
            <person name="Narise T."/>
            <person name="Kondo S."/>
            <person name="Saito H."/>
            <person name="Sato R."/>
            <person name="Murakawa M."/>
            <person name="Ihara Y."/>
            <person name="Oshima-Yamada Y."/>
            <person name="Ohtaka K."/>
            <person name="Satoh M."/>
            <person name="Sonobe K."/>
            <person name="Ishii M."/>
            <person name="Ohtani R."/>
            <person name="Kanamori-Sato M."/>
            <person name="Honoki R."/>
            <person name="Miyazaki D."/>
            <person name="Mochizuki H."/>
            <person name="Umetsu J."/>
            <person name="Higashi K."/>
            <person name="Shibata D."/>
            <person name="Kamiya Y."/>
            <person name="Sato N."/>
            <person name="Nakamura Y."/>
            <person name="Tabata S."/>
            <person name="Ida S."/>
            <person name="Kurokawa K."/>
            <person name="Ohta H."/>
        </authorList>
    </citation>
    <scope>NUCLEOTIDE SEQUENCE [LARGE SCALE GENOMIC DNA]</scope>
    <source>
        <strain evidence="1 2">NIES-2285</strain>
    </source>
</reference>
<dbReference type="STRING" id="105231.A0A1Y1I9B3"/>
<sequence>MPRKGKLRRAKSDYTRQCAGLVEPLKNCWISLLRPKQEDVIFDCSPGDVLKRPGCNNGLLAAFEKAYSGHLHLHLRPDDVWLTICQGVSRHLQHGENAEKYRRVFVDHDGQEEIAVNVNVSFLPGDSRLLDWPKCVALITQKLDKKVKAGAGQLLTNDFSTTDVISKTAWPL</sequence>
<dbReference type="Pfam" id="PF14388">
    <property type="entry name" value="DUF4419"/>
    <property type="match status" value="1"/>
</dbReference>
<dbReference type="AlphaFoldDB" id="A0A1Y1I9B3"/>
<dbReference type="PANTHER" id="PTHR31252:SF11">
    <property type="entry name" value="DUF4419 DOMAIN-CONTAINING PROTEIN"/>
    <property type="match status" value="1"/>
</dbReference>
<dbReference type="EMBL" id="DF237283">
    <property type="protein sequence ID" value="GAQ87143.1"/>
    <property type="molecule type" value="Genomic_DNA"/>
</dbReference>
<evidence type="ECO:0000313" key="2">
    <source>
        <dbReference type="Proteomes" id="UP000054558"/>
    </source>
</evidence>
<accession>A0A1Y1I9B3</accession>
<proteinExistence type="predicted"/>
<dbReference type="Proteomes" id="UP000054558">
    <property type="component" value="Unassembled WGS sequence"/>
</dbReference>